<dbReference type="GO" id="GO:0005737">
    <property type="term" value="C:cytoplasm"/>
    <property type="evidence" value="ECO:0007669"/>
    <property type="project" value="UniProtKB-SubCell"/>
</dbReference>
<comment type="pathway">
    <text evidence="5">tRNA modification; 5-methoxycarbonylmethyl-2-thiouridine-tRNA biosynthesis.</text>
</comment>
<dbReference type="Gene3D" id="3.10.20.30">
    <property type="match status" value="1"/>
</dbReference>
<comment type="subcellular location">
    <subcellularLocation>
        <location evidence="5">Cytoplasm</location>
    </subcellularLocation>
</comment>
<keyword evidence="2" id="KW-1017">Isopeptide bond</keyword>
<dbReference type="AlphaFoldDB" id="A0A914QYZ8"/>
<evidence type="ECO:0000256" key="3">
    <source>
        <dbReference type="ARBA" id="ARBA00022694"/>
    </source>
</evidence>
<proteinExistence type="inferred from homology"/>
<dbReference type="WBParaSite" id="PDA_v2.g9132.t1">
    <property type="protein sequence ID" value="PDA_v2.g9132.t1"/>
    <property type="gene ID" value="PDA_v2.g9132"/>
</dbReference>
<keyword evidence="4" id="KW-0833">Ubl conjugation pathway</keyword>
<dbReference type="Proteomes" id="UP000887578">
    <property type="component" value="Unplaced"/>
</dbReference>
<accession>A0A914QYZ8</accession>
<evidence type="ECO:0000313" key="7">
    <source>
        <dbReference type="WBParaSite" id="PDA_v2.g9132.t1"/>
    </source>
</evidence>
<name>A0A914QYZ8_9BILA</name>
<dbReference type="GO" id="GO:0034227">
    <property type="term" value="P:tRNA thio-modification"/>
    <property type="evidence" value="ECO:0007669"/>
    <property type="project" value="InterPro"/>
</dbReference>
<dbReference type="InterPro" id="IPR012675">
    <property type="entry name" value="Beta-grasp_dom_sf"/>
</dbReference>
<comment type="similarity">
    <text evidence="5">Belongs to the URM1 family.</text>
</comment>
<protein>
    <recommendedName>
        <fullName evidence="5">Ubiquitin-related modifier 1</fullName>
    </recommendedName>
</protein>
<evidence type="ECO:0000256" key="1">
    <source>
        <dbReference type="ARBA" id="ARBA00022490"/>
    </source>
</evidence>
<dbReference type="PANTHER" id="PTHR14986">
    <property type="entry name" value="RURM1 PROTEIN"/>
    <property type="match status" value="1"/>
</dbReference>
<evidence type="ECO:0000256" key="2">
    <source>
        <dbReference type="ARBA" id="ARBA00022499"/>
    </source>
</evidence>
<sequence length="145" mass="16554">MYRDSPTKKITVNFFGGVEEITGCRKMKTEIKPDIQKITQFIKYMHDEVLKDNPKRDDLLIDDKTVRPGILVLHNNRDINLFTQAEEDDADGESDGEEQFKFNEAFGIGQTTLAAKPPQPQESKKERIRIEDGDEITFLSIIHGG</sequence>
<evidence type="ECO:0000256" key="4">
    <source>
        <dbReference type="ARBA" id="ARBA00022786"/>
    </source>
</evidence>
<dbReference type="InterPro" id="IPR016155">
    <property type="entry name" value="Mopterin_synth/thiamin_S_b"/>
</dbReference>
<evidence type="ECO:0000256" key="5">
    <source>
        <dbReference type="RuleBase" id="RU361182"/>
    </source>
</evidence>
<evidence type="ECO:0000313" key="6">
    <source>
        <dbReference type="Proteomes" id="UP000887578"/>
    </source>
</evidence>
<organism evidence="6 7">
    <name type="scientific">Panagrolaimus davidi</name>
    <dbReference type="NCBI Taxonomy" id="227884"/>
    <lineage>
        <taxon>Eukaryota</taxon>
        <taxon>Metazoa</taxon>
        <taxon>Ecdysozoa</taxon>
        <taxon>Nematoda</taxon>
        <taxon>Chromadorea</taxon>
        <taxon>Rhabditida</taxon>
        <taxon>Tylenchina</taxon>
        <taxon>Panagrolaimomorpha</taxon>
        <taxon>Panagrolaimoidea</taxon>
        <taxon>Panagrolaimidae</taxon>
        <taxon>Panagrolaimus</taxon>
    </lineage>
</organism>
<dbReference type="SUPFAM" id="SSF54285">
    <property type="entry name" value="MoaD/ThiS"/>
    <property type="match status" value="1"/>
</dbReference>
<keyword evidence="6" id="KW-1185">Reference proteome</keyword>
<keyword evidence="1 5" id="KW-0963">Cytoplasm</keyword>
<keyword evidence="3 5" id="KW-0819">tRNA processing</keyword>
<reference evidence="7" key="1">
    <citation type="submission" date="2022-11" db="UniProtKB">
        <authorList>
            <consortium name="WormBaseParasite"/>
        </authorList>
    </citation>
    <scope>IDENTIFICATION</scope>
</reference>
<dbReference type="Pfam" id="PF09138">
    <property type="entry name" value="Urm1"/>
    <property type="match status" value="1"/>
</dbReference>
<dbReference type="InterPro" id="IPR015221">
    <property type="entry name" value="Urm1"/>
</dbReference>